<dbReference type="PANTHER" id="PTHR46577">
    <property type="entry name" value="HTH-TYPE TRANSCRIPTIONAL REGULATORY PROTEIN GABR"/>
    <property type="match status" value="1"/>
</dbReference>
<keyword evidence="3 9" id="KW-0032">Aminotransferase</keyword>
<dbReference type="InterPro" id="IPR015424">
    <property type="entry name" value="PyrdxlP-dep_Trfase"/>
</dbReference>
<dbReference type="RefSeq" id="WP_390304684.1">
    <property type="nucleotide sequence ID" value="NZ_JBHRRZ010000013.1"/>
</dbReference>
<evidence type="ECO:0000256" key="3">
    <source>
        <dbReference type="ARBA" id="ARBA00022576"/>
    </source>
</evidence>
<comment type="caution">
    <text evidence="9">The sequence shown here is derived from an EMBL/GenBank/DDBJ whole genome shotgun (WGS) entry which is preliminary data.</text>
</comment>
<reference evidence="10" key="1">
    <citation type="journal article" date="2019" name="Int. J. Syst. Evol. Microbiol.">
        <title>The Global Catalogue of Microorganisms (GCM) 10K type strain sequencing project: providing services to taxonomists for standard genome sequencing and annotation.</title>
        <authorList>
            <consortium name="The Broad Institute Genomics Platform"/>
            <consortium name="The Broad Institute Genome Sequencing Center for Infectious Disease"/>
            <person name="Wu L."/>
            <person name="Ma J."/>
        </authorList>
    </citation>
    <scope>NUCLEOTIDE SEQUENCE [LARGE SCALE GENOMIC DNA]</scope>
    <source>
        <strain evidence="10">KCTC 13193</strain>
    </source>
</reference>
<evidence type="ECO:0000256" key="7">
    <source>
        <dbReference type="ARBA" id="ARBA00023163"/>
    </source>
</evidence>
<dbReference type="Pfam" id="PF00155">
    <property type="entry name" value="Aminotran_1_2"/>
    <property type="match status" value="1"/>
</dbReference>
<keyword evidence="7" id="KW-0804">Transcription</keyword>
<dbReference type="SMART" id="SM00345">
    <property type="entry name" value="HTH_GNTR"/>
    <property type="match status" value="1"/>
</dbReference>
<dbReference type="EMBL" id="JBHRRZ010000013">
    <property type="protein sequence ID" value="MFC2948096.1"/>
    <property type="molecule type" value="Genomic_DNA"/>
</dbReference>
<feature type="domain" description="HTH gntR-type" evidence="8">
    <location>
        <begin position="12"/>
        <end position="80"/>
    </location>
</feature>
<dbReference type="GO" id="GO:0008483">
    <property type="term" value="F:transaminase activity"/>
    <property type="evidence" value="ECO:0007669"/>
    <property type="project" value="UniProtKB-KW"/>
</dbReference>
<dbReference type="SUPFAM" id="SSF46785">
    <property type="entry name" value="Winged helix' DNA-binding domain"/>
    <property type="match status" value="1"/>
</dbReference>
<evidence type="ECO:0000256" key="5">
    <source>
        <dbReference type="ARBA" id="ARBA00023015"/>
    </source>
</evidence>
<evidence type="ECO:0000256" key="2">
    <source>
        <dbReference type="ARBA" id="ARBA00005384"/>
    </source>
</evidence>
<keyword evidence="6" id="KW-0238">DNA-binding</keyword>
<dbReference type="CDD" id="cd00609">
    <property type="entry name" value="AAT_like"/>
    <property type="match status" value="1"/>
</dbReference>
<dbReference type="InterPro" id="IPR036388">
    <property type="entry name" value="WH-like_DNA-bd_sf"/>
</dbReference>
<dbReference type="Gene3D" id="1.10.10.10">
    <property type="entry name" value="Winged helix-like DNA-binding domain superfamily/Winged helix DNA-binding domain"/>
    <property type="match status" value="1"/>
</dbReference>
<evidence type="ECO:0000313" key="10">
    <source>
        <dbReference type="Proteomes" id="UP001595387"/>
    </source>
</evidence>
<dbReference type="Gene3D" id="3.40.640.10">
    <property type="entry name" value="Type I PLP-dependent aspartate aminotransferase-like (Major domain)"/>
    <property type="match status" value="1"/>
</dbReference>
<comment type="cofactor">
    <cofactor evidence="1">
        <name>pyridoxal 5'-phosphate</name>
        <dbReference type="ChEBI" id="CHEBI:597326"/>
    </cofactor>
</comment>
<dbReference type="Proteomes" id="UP001595387">
    <property type="component" value="Unassembled WGS sequence"/>
</dbReference>
<keyword evidence="3 9" id="KW-0808">Transferase</keyword>
<keyword evidence="10" id="KW-1185">Reference proteome</keyword>
<evidence type="ECO:0000259" key="8">
    <source>
        <dbReference type="PROSITE" id="PS50949"/>
    </source>
</evidence>
<evidence type="ECO:0000256" key="1">
    <source>
        <dbReference type="ARBA" id="ARBA00001933"/>
    </source>
</evidence>
<dbReference type="InterPro" id="IPR051446">
    <property type="entry name" value="HTH_trans_reg/aminotransferase"/>
</dbReference>
<dbReference type="InterPro" id="IPR004839">
    <property type="entry name" value="Aminotransferase_I/II_large"/>
</dbReference>
<dbReference type="Pfam" id="PF00392">
    <property type="entry name" value="GntR"/>
    <property type="match status" value="1"/>
</dbReference>
<gene>
    <name evidence="9" type="ORF">ACFODW_07045</name>
</gene>
<comment type="similarity">
    <text evidence="2">In the C-terminal section; belongs to the class-I pyridoxal-phosphate-dependent aminotransferase family.</text>
</comment>
<dbReference type="PANTHER" id="PTHR46577:SF1">
    <property type="entry name" value="HTH-TYPE TRANSCRIPTIONAL REGULATORY PROTEIN GABR"/>
    <property type="match status" value="1"/>
</dbReference>
<protein>
    <submittedName>
        <fullName evidence="9">PLP-dependent aminotransferase family protein</fullName>
    </submittedName>
</protein>
<keyword evidence="4" id="KW-0663">Pyridoxal phosphate</keyword>
<name>A0ABV7A511_9BACI</name>
<keyword evidence="5" id="KW-0805">Transcription regulation</keyword>
<accession>A0ABV7A511</accession>
<evidence type="ECO:0000256" key="6">
    <source>
        <dbReference type="ARBA" id="ARBA00023125"/>
    </source>
</evidence>
<dbReference type="InterPro" id="IPR000524">
    <property type="entry name" value="Tscrpt_reg_HTH_GntR"/>
</dbReference>
<organism evidence="9 10">
    <name type="scientific">Virgibacillus sediminis</name>
    <dbReference type="NCBI Taxonomy" id="202260"/>
    <lineage>
        <taxon>Bacteria</taxon>
        <taxon>Bacillati</taxon>
        <taxon>Bacillota</taxon>
        <taxon>Bacilli</taxon>
        <taxon>Bacillales</taxon>
        <taxon>Bacillaceae</taxon>
        <taxon>Virgibacillus</taxon>
    </lineage>
</organism>
<dbReference type="InterPro" id="IPR036390">
    <property type="entry name" value="WH_DNA-bd_sf"/>
</dbReference>
<sequence>MIFFHIDKDNSTYIYQAIYNQFKDAILQNKIPSNEKLPSKRKLAEQLGVSINSVSNAYERLLEEGYIYTIERKGYFIENITKFANLQEVSNTGALPEDLYEKPTVDKKDWLSLSHFTVDMSMFPFKEWLKCEKKAYELNWKELTEIPHPQGPYSVRQTIAQLATMTRGVTCEPEQVVIGSGTLPLISQVMQLQKKNTKVAVENPGNYRIHKFLKDHFDVYPIDLDKKGINIDKVEEINPNFLFITPSHQYPTGTIMPISRRIEVLNWATRVEGRYIVEDDYNSAFKYGTDNIPSLQCLDRNQRVIYVGSFSKTLSPNARMSYLILPPEMLREYRKHYSTWVQGSNTLNLFTLHHFIENGEYTRHVKRMSHHYERKRKLLLKELQTRFKNEIEIKNASAGLHFLVNFSSNKPFYELEQRAKQEKLEISTIQRFMLEEFKNEEGCSIVLGFANIKDEDIPEAVDRLYHIVY</sequence>
<dbReference type="SUPFAM" id="SSF53383">
    <property type="entry name" value="PLP-dependent transferases"/>
    <property type="match status" value="1"/>
</dbReference>
<dbReference type="CDD" id="cd07377">
    <property type="entry name" value="WHTH_GntR"/>
    <property type="match status" value="1"/>
</dbReference>
<proteinExistence type="inferred from homology"/>
<evidence type="ECO:0000256" key="4">
    <source>
        <dbReference type="ARBA" id="ARBA00022898"/>
    </source>
</evidence>
<dbReference type="PROSITE" id="PS50949">
    <property type="entry name" value="HTH_GNTR"/>
    <property type="match status" value="1"/>
</dbReference>
<dbReference type="InterPro" id="IPR015421">
    <property type="entry name" value="PyrdxlP-dep_Trfase_major"/>
</dbReference>
<evidence type="ECO:0000313" key="9">
    <source>
        <dbReference type="EMBL" id="MFC2948096.1"/>
    </source>
</evidence>